<dbReference type="InterPro" id="IPR045584">
    <property type="entry name" value="Pilin-like"/>
</dbReference>
<protein>
    <submittedName>
        <fullName evidence="4">Competence type IV pilus minor pilin ComGD</fullName>
    </submittedName>
</protein>
<dbReference type="Pfam" id="PF07963">
    <property type="entry name" value="N_methyl"/>
    <property type="match status" value="1"/>
</dbReference>
<evidence type="ECO:0000256" key="1">
    <source>
        <dbReference type="ARBA" id="ARBA00004241"/>
    </source>
</evidence>
<keyword evidence="3" id="KW-1133">Transmembrane helix</keyword>
<dbReference type="NCBIfam" id="NF040982">
    <property type="entry name" value="ComGD"/>
    <property type="match status" value="1"/>
</dbReference>
<reference evidence="5" key="1">
    <citation type="journal article" date="2019" name="Int. J. Syst. Evol. Microbiol.">
        <title>The Global Catalogue of Microorganisms (GCM) 10K type strain sequencing project: providing services to taxonomists for standard genome sequencing and annotation.</title>
        <authorList>
            <consortium name="The Broad Institute Genomics Platform"/>
            <consortium name="The Broad Institute Genome Sequencing Center for Infectious Disease"/>
            <person name="Wu L."/>
            <person name="Ma J."/>
        </authorList>
    </citation>
    <scope>NUCLEOTIDE SEQUENCE [LARGE SCALE GENOMIC DNA]</scope>
    <source>
        <strain evidence="5">CCUG 50353</strain>
    </source>
</reference>
<evidence type="ECO:0000256" key="3">
    <source>
        <dbReference type="SAM" id="Phobius"/>
    </source>
</evidence>
<dbReference type="EMBL" id="JBHSEF010000026">
    <property type="protein sequence ID" value="MFC4356151.1"/>
    <property type="molecule type" value="Genomic_DNA"/>
</dbReference>
<proteinExistence type="predicted"/>
<dbReference type="Proteomes" id="UP001595733">
    <property type="component" value="Unassembled WGS sequence"/>
</dbReference>
<dbReference type="PIRSF" id="PIRSF021292">
    <property type="entry name" value="Competence_ComGD"/>
    <property type="match status" value="1"/>
</dbReference>
<dbReference type="InterPro" id="IPR016785">
    <property type="entry name" value="ComGD"/>
</dbReference>
<name>A0ABV8UXV2_9BACL</name>
<gene>
    <name evidence="4" type="primary">comGD</name>
    <name evidence="4" type="ORF">ACFO0S_13905</name>
</gene>
<evidence type="ECO:0000256" key="2">
    <source>
        <dbReference type="ARBA" id="ARBA00023287"/>
    </source>
</evidence>
<evidence type="ECO:0000313" key="4">
    <source>
        <dbReference type="EMBL" id="MFC4356151.1"/>
    </source>
</evidence>
<keyword evidence="3" id="KW-0812">Transmembrane</keyword>
<comment type="subcellular location">
    <subcellularLocation>
        <location evidence="1">Cell surface</location>
    </subcellularLocation>
</comment>
<keyword evidence="5" id="KW-1185">Reference proteome</keyword>
<dbReference type="RefSeq" id="WP_378142698.1">
    <property type="nucleotide sequence ID" value="NZ_JBHSEF010000026.1"/>
</dbReference>
<sequence>MRKQVKSELGFTLLEVLVTLTIISALLVIPIRMSAEISHEMMERQFFNQLHHDIFQAQALAISSRQVVSVKLSRANRYYALMAGTKEIKRVPFPRTIDISYKATLFEISFLSNGNVGQFGNILFTVSGKEMDFKVHIGKGRIAYEYEGL</sequence>
<dbReference type="InterPro" id="IPR012902">
    <property type="entry name" value="N_methyl_site"/>
</dbReference>
<evidence type="ECO:0000313" key="5">
    <source>
        <dbReference type="Proteomes" id="UP001595733"/>
    </source>
</evidence>
<keyword evidence="3" id="KW-0472">Membrane</keyword>
<dbReference type="NCBIfam" id="TIGR02532">
    <property type="entry name" value="IV_pilin_GFxxxE"/>
    <property type="match status" value="1"/>
</dbReference>
<feature type="transmembrane region" description="Helical" evidence="3">
    <location>
        <begin position="12"/>
        <end position="31"/>
    </location>
</feature>
<comment type="caution">
    <text evidence="4">The sequence shown here is derived from an EMBL/GenBank/DDBJ whole genome shotgun (WGS) entry which is preliminary data.</text>
</comment>
<keyword evidence="2" id="KW-0178">Competence</keyword>
<organism evidence="4 5">
    <name type="scientific">Chryseomicrobium palamuruense</name>
    <dbReference type="NCBI Taxonomy" id="682973"/>
    <lineage>
        <taxon>Bacteria</taxon>
        <taxon>Bacillati</taxon>
        <taxon>Bacillota</taxon>
        <taxon>Bacilli</taxon>
        <taxon>Bacillales</taxon>
        <taxon>Caryophanaceae</taxon>
        <taxon>Chryseomicrobium</taxon>
    </lineage>
</organism>
<dbReference type="SUPFAM" id="SSF54523">
    <property type="entry name" value="Pili subunits"/>
    <property type="match status" value="1"/>
</dbReference>
<accession>A0ABV8UXV2</accession>